<proteinExistence type="predicted"/>
<organism evidence="2 3">
    <name type="scientific">Aspergillus ruber (strain CBS 135680)</name>
    <dbReference type="NCBI Taxonomy" id="1388766"/>
    <lineage>
        <taxon>Eukaryota</taxon>
        <taxon>Fungi</taxon>
        <taxon>Dikarya</taxon>
        <taxon>Ascomycota</taxon>
        <taxon>Pezizomycotina</taxon>
        <taxon>Eurotiomycetes</taxon>
        <taxon>Eurotiomycetidae</taxon>
        <taxon>Eurotiales</taxon>
        <taxon>Aspergillaceae</taxon>
        <taxon>Aspergillus</taxon>
        <taxon>Aspergillus subgen. Aspergillus</taxon>
    </lineage>
</organism>
<keyword evidence="1" id="KW-1133">Transmembrane helix</keyword>
<dbReference type="EMBL" id="KK088413">
    <property type="protein sequence ID" value="EYE98730.1"/>
    <property type="molecule type" value="Genomic_DNA"/>
</dbReference>
<dbReference type="GeneID" id="63693134"/>
<protein>
    <submittedName>
        <fullName evidence="2">Uncharacterized protein</fullName>
    </submittedName>
</protein>
<sequence length="60" mass="6750">MMRRWRAPALLYHSPVLSIRDGSLFIVGARPLQTLSFLASSSSIILLLLSIRIFGLLSFF</sequence>
<keyword evidence="3" id="KW-1185">Reference proteome</keyword>
<reference evidence="3" key="1">
    <citation type="journal article" date="2014" name="Nat. Commun.">
        <title>Genomic adaptations of the halophilic Dead Sea filamentous fungus Eurotium rubrum.</title>
        <authorList>
            <person name="Kis-Papo T."/>
            <person name="Weig A.R."/>
            <person name="Riley R."/>
            <person name="Persoh D."/>
            <person name="Salamov A."/>
            <person name="Sun H."/>
            <person name="Lipzen A."/>
            <person name="Wasser S.P."/>
            <person name="Rambold G."/>
            <person name="Grigoriev I.V."/>
            <person name="Nevo E."/>
        </authorList>
    </citation>
    <scope>NUCLEOTIDE SEQUENCE [LARGE SCALE GENOMIC DNA]</scope>
    <source>
        <strain evidence="3">CBS 135680</strain>
    </source>
</reference>
<dbReference type="RefSeq" id="XP_040642418.1">
    <property type="nucleotide sequence ID" value="XM_040778010.1"/>
</dbReference>
<evidence type="ECO:0000256" key="1">
    <source>
        <dbReference type="SAM" id="Phobius"/>
    </source>
</evidence>
<dbReference type="AlphaFoldDB" id="A0A017SR27"/>
<keyword evidence="1" id="KW-0812">Transmembrane</keyword>
<keyword evidence="1" id="KW-0472">Membrane</keyword>
<accession>A0A017SR27</accession>
<feature type="transmembrane region" description="Helical" evidence="1">
    <location>
        <begin position="34"/>
        <end position="57"/>
    </location>
</feature>
<gene>
    <name evidence="2" type="ORF">EURHEDRAFT_222014</name>
</gene>
<dbReference type="HOGENOM" id="CLU_2941323_0_0_1"/>
<evidence type="ECO:0000313" key="2">
    <source>
        <dbReference type="EMBL" id="EYE98730.1"/>
    </source>
</evidence>
<name>A0A017SR27_ASPRC</name>
<dbReference type="Proteomes" id="UP000019804">
    <property type="component" value="Unassembled WGS sequence"/>
</dbReference>
<evidence type="ECO:0000313" key="3">
    <source>
        <dbReference type="Proteomes" id="UP000019804"/>
    </source>
</evidence>